<dbReference type="PANTHER" id="PTHR47128:SF2">
    <property type="entry name" value="PROTEIN HIGH CHLOROPHYLL FLUORESCENCE PHENOTYPE 244, CHLOROPLASTIC"/>
    <property type="match status" value="1"/>
</dbReference>
<dbReference type="AlphaFoldDB" id="A0A1Z1MNC3"/>
<dbReference type="RefSeq" id="YP_009398240.1">
    <property type="nucleotide sequence ID" value="NC_035291.1"/>
</dbReference>
<keyword evidence="4" id="KW-0604">Photosystem II</keyword>
<dbReference type="InterPro" id="IPR036291">
    <property type="entry name" value="NAD(P)-bd_dom_sf"/>
</dbReference>
<organism evidence="6">
    <name type="scientific">Thaumatella adunca</name>
    <dbReference type="NCBI Taxonomy" id="2006976"/>
    <lineage>
        <taxon>Eukaryota</taxon>
        <taxon>Rhodophyta</taxon>
        <taxon>Florideophyceae</taxon>
        <taxon>Rhodymeniophycidae</taxon>
        <taxon>Ceramiales</taxon>
        <taxon>Rhodomelaceae</taxon>
        <taxon>Thaumatella</taxon>
    </lineage>
</organism>
<dbReference type="GeneID" id="33360741"/>
<dbReference type="PANTHER" id="PTHR47128">
    <property type="match status" value="1"/>
</dbReference>
<dbReference type="InterPro" id="IPR008030">
    <property type="entry name" value="NmrA-like"/>
</dbReference>
<accession>A0A1Z1MNC3</accession>
<dbReference type="GO" id="GO:0009536">
    <property type="term" value="C:plastid"/>
    <property type="evidence" value="ECO:0007669"/>
    <property type="project" value="UniProtKB-SubCell"/>
</dbReference>
<dbReference type="EMBL" id="MF101447">
    <property type="protein sequence ID" value="ARW67426.1"/>
    <property type="molecule type" value="Genomic_DNA"/>
</dbReference>
<keyword evidence="3 6" id="KW-0934">Plastid</keyword>
<evidence type="ECO:0000256" key="1">
    <source>
        <dbReference type="ARBA" id="ARBA00004474"/>
    </source>
</evidence>
<evidence type="ECO:0000259" key="5">
    <source>
        <dbReference type="Pfam" id="PF05368"/>
    </source>
</evidence>
<proteinExistence type="predicted"/>
<evidence type="ECO:0000313" key="6">
    <source>
        <dbReference type="EMBL" id="ARW67426.1"/>
    </source>
</evidence>
<dbReference type="InterPro" id="IPR044256">
    <property type="entry name" value="HCF244-like"/>
</dbReference>
<comment type="subcellular location">
    <subcellularLocation>
        <location evidence="1">Plastid</location>
    </subcellularLocation>
</comment>
<dbReference type="Gene3D" id="3.40.50.720">
    <property type="entry name" value="NAD(P)-binding Rossmann-like Domain"/>
    <property type="match status" value="1"/>
</dbReference>
<sequence length="322" mass="37372">MSLLVIGSTGTLGRQIVRKALNEGFQVKCLVKNFRKASFLKEWGAELIYGDLILPETIPLALCNVTAIIDCSTTRPNDLYNVKLIDLKSKYILIESAIRANIKRYIFFSILNGLSYRDILLVNLKLLIEHRIKQSGINYTIFHVPGFFQGLIPQYALPILEKQSVWITSESSLISYINTQDIARIVIQSLSISQFSNTVLPITGIKRWNSLEVIKLCEQISGQRAKITRIPIYSLNLFKYFLKFFQWTWNIAERLAFIEILSRGYSSKVSMKEILYILRIDSNELESLEFYLQEYFQRIMKKLKELNYKILDSHETIDKVNF</sequence>
<geneLocation type="chloroplast" evidence="6"/>
<dbReference type="CDD" id="cd05243">
    <property type="entry name" value="SDR_a5"/>
    <property type="match status" value="1"/>
</dbReference>
<evidence type="ECO:0000256" key="2">
    <source>
        <dbReference type="ARBA" id="ARBA00022531"/>
    </source>
</evidence>
<feature type="domain" description="NmrA-like" evidence="5">
    <location>
        <begin position="3"/>
        <end position="233"/>
    </location>
</feature>
<evidence type="ECO:0000256" key="4">
    <source>
        <dbReference type="ARBA" id="ARBA00023276"/>
    </source>
</evidence>
<gene>
    <name evidence="6" type="primary">ycf39</name>
</gene>
<protein>
    <recommendedName>
        <fullName evidence="5">NmrA-like domain-containing protein</fullName>
    </recommendedName>
</protein>
<dbReference type="SUPFAM" id="SSF51735">
    <property type="entry name" value="NAD(P)-binding Rossmann-fold domains"/>
    <property type="match status" value="1"/>
</dbReference>
<dbReference type="GO" id="GO:0015979">
    <property type="term" value="P:photosynthesis"/>
    <property type="evidence" value="ECO:0007669"/>
    <property type="project" value="UniProtKB-KW"/>
</dbReference>
<name>A0A1Z1MNC3_9FLOR</name>
<dbReference type="GO" id="GO:0009523">
    <property type="term" value="C:photosystem II"/>
    <property type="evidence" value="ECO:0007669"/>
    <property type="project" value="UniProtKB-KW"/>
</dbReference>
<keyword evidence="2" id="KW-0602">Photosynthesis</keyword>
<dbReference type="Pfam" id="PF05368">
    <property type="entry name" value="NmrA"/>
    <property type="match status" value="1"/>
</dbReference>
<reference evidence="6" key="1">
    <citation type="journal article" date="2017" name="J. Phycol.">
        <title>Analysis of chloroplast genomes and a supermatrix inform reclassification of the Rhodomelaceae (Rhodophyta).</title>
        <authorList>
            <person name="Diaz-Tapia P."/>
            <person name="Maggs C.A."/>
            <person name="West J.A."/>
            <person name="Verbruggen H."/>
        </authorList>
    </citation>
    <scope>NUCLEOTIDE SEQUENCE</scope>
    <source>
        <strain evidence="6">PD1388</strain>
    </source>
</reference>
<keyword evidence="6" id="KW-0150">Chloroplast</keyword>
<evidence type="ECO:0000256" key="3">
    <source>
        <dbReference type="ARBA" id="ARBA00022640"/>
    </source>
</evidence>